<dbReference type="PANTHER" id="PTHR30387">
    <property type="entry name" value="MANNONATE DEHYDRATASE"/>
    <property type="match status" value="1"/>
</dbReference>
<dbReference type="Pfam" id="PF03786">
    <property type="entry name" value="UxuA"/>
    <property type="match status" value="1"/>
</dbReference>
<dbReference type="InterPro" id="IPR004628">
    <property type="entry name" value="Man_deHydtase"/>
</dbReference>
<proteinExistence type="inferred from homology"/>
<dbReference type="PIRSF" id="PIRSF016049">
    <property type="entry name" value="Man_dehyd"/>
    <property type="match status" value="1"/>
</dbReference>
<dbReference type="Proteomes" id="UP000243650">
    <property type="component" value="Unassembled WGS sequence"/>
</dbReference>
<dbReference type="PANTHER" id="PTHR30387:SF2">
    <property type="entry name" value="MANNONATE DEHYDRATASE"/>
    <property type="match status" value="1"/>
</dbReference>
<dbReference type="GO" id="GO:0008927">
    <property type="term" value="F:mannonate dehydratase activity"/>
    <property type="evidence" value="ECO:0007669"/>
    <property type="project" value="UniProtKB-UniRule"/>
</dbReference>
<dbReference type="GO" id="GO:0008198">
    <property type="term" value="F:ferrous iron binding"/>
    <property type="evidence" value="ECO:0007669"/>
    <property type="project" value="TreeGrafter"/>
</dbReference>
<evidence type="ECO:0000256" key="4">
    <source>
        <dbReference type="ARBA" id="ARBA00007389"/>
    </source>
</evidence>
<organism evidence="10 11">
    <name type="scientific">Alkalicoccus urumqiensis</name>
    <name type="common">Bacillus urumqiensis</name>
    <dbReference type="NCBI Taxonomy" id="1548213"/>
    <lineage>
        <taxon>Bacteria</taxon>
        <taxon>Bacillati</taxon>
        <taxon>Bacillota</taxon>
        <taxon>Bacilli</taxon>
        <taxon>Bacillales</taxon>
        <taxon>Bacillaceae</taxon>
        <taxon>Alkalicoccus</taxon>
    </lineage>
</organism>
<protein>
    <recommendedName>
        <fullName evidence="5 9">Mannonate dehydratase</fullName>
        <ecNumber evidence="5 9">4.2.1.8</ecNumber>
    </recommendedName>
    <alternativeName>
        <fullName evidence="9">D-mannonate hydro-lyase</fullName>
    </alternativeName>
</protein>
<evidence type="ECO:0000256" key="2">
    <source>
        <dbReference type="ARBA" id="ARBA00002713"/>
    </source>
</evidence>
<dbReference type="InterPro" id="IPR036237">
    <property type="entry name" value="Xyl_isomerase-like_sf"/>
</dbReference>
<evidence type="ECO:0000256" key="6">
    <source>
        <dbReference type="ARBA" id="ARBA00023004"/>
    </source>
</evidence>
<comment type="similarity">
    <text evidence="4 9">Belongs to the mannonate dehydratase family.</text>
</comment>
<dbReference type="EMBL" id="PVNS01000003">
    <property type="protein sequence ID" value="PRO66496.1"/>
    <property type="molecule type" value="Genomic_DNA"/>
</dbReference>
<evidence type="ECO:0000256" key="8">
    <source>
        <dbReference type="ARBA" id="ARBA00023239"/>
    </source>
</evidence>
<dbReference type="NCBIfam" id="NF003027">
    <property type="entry name" value="PRK03906.1"/>
    <property type="match status" value="2"/>
</dbReference>
<keyword evidence="8 9" id="KW-0456">Lyase</keyword>
<dbReference type="GO" id="GO:0042840">
    <property type="term" value="P:D-glucuronate catabolic process"/>
    <property type="evidence" value="ECO:0007669"/>
    <property type="project" value="TreeGrafter"/>
</dbReference>
<dbReference type="SUPFAM" id="SSF51658">
    <property type="entry name" value="Xylose isomerase-like"/>
    <property type="match status" value="1"/>
</dbReference>
<comment type="function">
    <text evidence="2 9">Catalyzes the dehydration of D-mannonate.</text>
</comment>
<sequence>MEMSFRWYGDDDPVTLENIRQIPDMKGIVSAIYDIPAGGVWPYDRIMQLKEKVEQHGMRLNVIESVPVHEDIKMGKPARETWIENYKQTIRNLSKAGIKTICYNFMPVFDWTRSEMAAALPDGSNSLKYDEDTLKDIDPLSGQLTLPGWDLSYQTDELQAIMDGYKEIDEDQLMDNLVYFLERIIPVAEEEDVLMAIHPDDPPWRIFDLPRVINGNTRIKEMLTRVDSPSNGITFCTGSYGADPENDLLEIIETAEGRIHFVHARNVKRMKSGYSFQETAHSIHAGSIDMVAVLEKLHEVGFDGPIRPDHGRMIWGETGRPGYGLYDRALGATYLNGIIHTLQKKENAQ</sequence>
<comment type="pathway">
    <text evidence="3 9">Carbohydrate metabolism; pentose and glucuronate interconversion.</text>
</comment>
<dbReference type="NCBIfam" id="TIGR00695">
    <property type="entry name" value="uxuA"/>
    <property type="match status" value="1"/>
</dbReference>
<accession>A0A2P6MJN3</accession>
<keyword evidence="11" id="KW-1185">Reference proteome</keyword>
<reference evidence="10 11" key="1">
    <citation type="submission" date="2018-03" db="EMBL/GenBank/DDBJ databases">
        <title>Bacillus urumqiensis sp. nov., a moderately haloalkaliphilic bacterium isolated from a salt lake.</title>
        <authorList>
            <person name="Zhao B."/>
            <person name="Liao Z."/>
        </authorList>
    </citation>
    <scope>NUCLEOTIDE SEQUENCE [LARGE SCALE GENOMIC DNA]</scope>
    <source>
        <strain evidence="10 11">BZ-SZ-XJ18</strain>
    </source>
</reference>
<comment type="caution">
    <text evidence="10">The sequence shown here is derived from an EMBL/GenBank/DDBJ whole genome shotgun (WGS) entry which is preliminary data.</text>
</comment>
<dbReference type="OrthoDB" id="9780250at2"/>
<evidence type="ECO:0000256" key="1">
    <source>
        <dbReference type="ARBA" id="ARBA00001794"/>
    </source>
</evidence>
<evidence type="ECO:0000256" key="5">
    <source>
        <dbReference type="ARBA" id="ARBA00012927"/>
    </source>
</evidence>
<evidence type="ECO:0000313" key="11">
    <source>
        <dbReference type="Proteomes" id="UP000243650"/>
    </source>
</evidence>
<dbReference type="AlphaFoldDB" id="A0A2P6MJN3"/>
<dbReference type="EC" id="4.2.1.8" evidence="5 9"/>
<comment type="cofactor">
    <cofactor evidence="9">
        <name>Fe(2+)</name>
        <dbReference type="ChEBI" id="CHEBI:29033"/>
    </cofactor>
    <cofactor evidence="9">
        <name>Mn(2+)</name>
        <dbReference type="ChEBI" id="CHEBI:29035"/>
    </cofactor>
</comment>
<evidence type="ECO:0000313" key="10">
    <source>
        <dbReference type="EMBL" id="PRO66496.1"/>
    </source>
</evidence>
<evidence type="ECO:0000256" key="9">
    <source>
        <dbReference type="HAMAP-Rule" id="MF_00106"/>
    </source>
</evidence>
<dbReference type="Gene3D" id="3.20.20.150">
    <property type="entry name" value="Divalent-metal-dependent TIM barrel enzymes"/>
    <property type="match status" value="1"/>
</dbReference>
<dbReference type="GO" id="GO:0030145">
    <property type="term" value="F:manganese ion binding"/>
    <property type="evidence" value="ECO:0007669"/>
    <property type="project" value="TreeGrafter"/>
</dbReference>
<comment type="catalytic activity">
    <reaction evidence="1 9">
        <text>D-mannonate = 2-dehydro-3-deoxy-D-gluconate + H2O</text>
        <dbReference type="Rhea" id="RHEA:20097"/>
        <dbReference type="ChEBI" id="CHEBI:15377"/>
        <dbReference type="ChEBI" id="CHEBI:17767"/>
        <dbReference type="ChEBI" id="CHEBI:57990"/>
        <dbReference type="EC" id="4.2.1.8"/>
    </reaction>
</comment>
<name>A0A2P6MJN3_ALKUR</name>
<dbReference type="UniPathway" id="UPA00246"/>
<evidence type="ECO:0000256" key="3">
    <source>
        <dbReference type="ARBA" id="ARBA00004892"/>
    </source>
</evidence>
<evidence type="ECO:0000256" key="7">
    <source>
        <dbReference type="ARBA" id="ARBA00023211"/>
    </source>
</evidence>
<dbReference type="RefSeq" id="WP_105958134.1">
    <property type="nucleotide sequence ID" value="NZ_PVNS01000003.1"/>
</dbReference>
<keyword evidence="7 9" id="KW-0464">Manganese</keyword>
<dbReference type="HAMAP" id="MF_00106">
    <property type="entry name" value="UxuA"/>
    <property type="match status" value="1"/>
</dbReference>
<gene>
    <name evidence="9 10" type="primary">uxuA</name>
    <name evidence="10" type="ORF">C6I21_03910</name>
</gene>
<keyword evidence="6 9" id="KW-0408">Iron</keyword>